<dbReference type="GO" id="GO:0030619">
    <property type="term" value="F:U1 snRNA binding"/>
    <property type="evidence" value="ECO:0007669"/>
    <property type="project" value="TreeGrafter"/>
</dbReference>
<feature type="domain" description="Pre-mRNA-processing-splicing factor 8 U5-snRNA-binding" evidence="2">
    <location>
        <begin position="127"/>
        <end position="168"/>
    </location>
</feature>
<dbReference type="PANTHER" id="PTHR11140">
    <property type="entry name" value="PRE-MRNA SPLICING FACTOR PRP8"/>
    <property type="match status" value="1"/>
</dbReference>
<dbReference type="PANTHER" id="PTHR11140:SF0">
    <property type="entry name" value="PRE-MRNA-PROCESSING-SPLICING FACTOR 8"/>
    <property type="match status" value="1"/>
</dbReference>
<dbReference type="InterPro" id="IPR042516">
    <property type="entry name" value="Prp8_U5-snRNA-bd_sf"/>
</dbReference>
<dbReference type="Pfam" id="PF10597">
    <property type="entry name" value="U5_2-snRNA_bdg"/>
    <property type="match status" value="1"/>
</dbReference>
<dbReference type="EMBL" id="GG702866">
    <property type="protein sequence ID" value="KOB89655.1"/>
    <property type="molecule type" value="Genomic_DNA"/>
</dbReference>
<proteinExistence type="predicted"/>
<evidence type="ECO:0000313" key="3">
    <source>
        <dbReference type="EMBL" id="KOB89655.1"/>
    </source>
</evidence>
<protein>
    <recommendedName>
        <fullName evidence="2">Pre-mRNA-processing-splicing factor 8 U5-snRNA-binding domain-containing protein</fullName>
    </recommendedName>
</protein>
<evidence type="ECO:0000259" key="2">
    <source>
        <dbReference type="Pfam" id="PF10597"/>
    </source>
</evidence>
<dbReference type="InterPro" id="IPR019581">
    <property type="entry name" value="Prp8_U5-snRNA-bd"/>
</dbReference>
<evidence type="ECO:0000313" key="4">
    <source>
        <dbReference type="Proteomes" id="UP000054282"/>
    </source>
</evidence>
<feature type="compositionally biased region" description="Basic and acidic residues" evidence="1">
    <location>
        <begin position="26"/>
        <end position="70"/>
    </location>
</feature>
<reference evidence="4" key="1">
    <citation type="submission" date="2006-09" db="EMBL/GenBank/DDBJ databases">
        <title>Annotation of Plasmodium falciparum Dd2.</title>
        <authorList>
            <consortium name="The Broad Institute Genome Sequencing Platform"/>
            <person name="Volkman S.K."/>
            <person name="Neafsey D.E."/>
            <person name="Dash A.P."/>
            <person name="Chitnis C.E."/>
            <person name="Hartl D.L."/>
            <person name="Young S.K."/>
            <person name="Zeng Q."/>
            <person name="Koehrsen M."/>
            <person name="Alvarado L."/>
            <person name="Berlin A."/>
            <person name="Borenstein D."/>
            <person name="Chapman S.B."/>
            <person name="Chen Z."/>
            <person name="Engels R."/>
            <person name="Freedman E."/>
            <person name="Gellesch M."/>
            <person name="Goldberg J."/>
            <person name="Griggs A."/>
            <person name="Gujja S."/>
            <person name="Heilman E.R."/>
            <person name="Heiman D.I."/>
            <person name="Howarth C."/>
            <person name="Jen D."/>
            <person name="Larson L."/>
            <person name="Mehta T."/>
            <person name="Neiman D."/>
            <person name="Park D."/>
            <person name="Pearson M."/>
            <person name="Roberts A."/>
            <person name="Saif S."/>
            <person name="Shea T."/>
            <person name="Shenoy N."/>
            <person name="Sisk P."/>
            <person name="Stolte C."/>
            <person name="Sykes S."/>
            <person name="Walk T."/>
            <person name="White J."/>
            <person name="Yandava C."/>
            <person name="Haas B."/>
            <person name="Henn M.R."/>
            <person name="Nusbaum C."/>
            <person name="Birren B."/>
        </authorList>
    </citation>
    <scope>NUCLEOTIDE SEQUENCE [LARGE SCALE GENOMIC DNA]</scope>
</reference>
<dbReference type="SUPFAM" id="SSF53098">
    <property type="entry name" value="Ribonuclease H-like"/>
    <property type="match status" value="1"/>
</dbReference>
<dbReference type="AlphaFoldDB" id="A0A0L7MAM3"/>
<dbReference type="GO" id="GO:0030620">
    <property type="term" value="F:U2 snRNA binding"/>
    <property type="evidence" value="ECO:0007669"/>
    <property type="project" value="TreeGrafter"/>
</dbReference>
<gene>
    <name evidence="3" type="ORF">PFDG_05205</name>
</gene>
<dbReference type="Gene3D" id="3.30.43.40">
    <property type="entry name" value="Pre-mRNA-processing-splicing factor 8, U5-snRNA-binding domain"/>
    <property type="match status" value="1"/>
</dbReference>
<dbReference type="GO" id="GO:0017070">
    <property type="term" value="F:U6 snRNA binding"/>
    <property type="evidence" value="ECO:0007669"/>
    <property type="project" value="TreeGrafter"/>
</dbReference>
<accession>A0A0L7MAM3</accession>
<dbReference type="GO" id="GO:0097157">
    <property type="term" value="F:pre-mRNA intronic binding"/>
    <property type="evidence" value="ECO:0007669"/>
    <property type="project" value="TreeGrafter"/>
</dbReference>
<evidence type="ECO:0000256" key="1">
    <source>
        <dbReference type="SAM" id="MobiDB-lite"/>
    </source>
</evidence>
<dbReference type="InterPro" id="IPR012337">
    <property type="entry name" value="RNaseH-like_sf"/>
</dbReference>
<sequence>MVHPRGECPKDVPRYMNGLLHDDVKSKKVGSLKEEVTKGKSHEVSNEENCDNNKNDNKNDSTHANTHEMAGDNNYDGGVKNNFYNSSGGDKIVVVSSSVKEGTWKLQNEMTKEITAEAYLKVSDNSMKRFENRVRQILMSSGSTTFTKIANKWNTTLIGLMTYFREAV</sequence>
<dbReference type="KEGG" id="pfd:PFDG_05205"/>
<dbReference type="GO" id="GO:0000244">
    <property type="term" value="P:spliceosomal tri-snRNP complex assembly"/>
    <property type="evidence" value="ECO:0007669"/>
    <property type="project" value="TreeGrafter"/>
</dbReference>
<dbReference type="GO" id="GO:0071013">
    <property type="term" value="C:catalytic step 2 spliceosome"/>
    <property type="evidence" value="ECO:0007669"/>
    <property type="project" value="TreeGrafter"/>
</dbReference>
<feature type="region of interest" description="Disordered" evidence="1">
    <location>
        <begin position="26"/>
        <end position="77"/>
    </location>
</feature>
<name>A0A0L7MAM3_PLAF4</name>
<dbReference type="GO" id="GO:0030623">
    <property type="term" value="F:U5 snRNA binding"/>
    <property type="evidence" value="ECO:0007669"/>
    <property type="project" value="InterPro"/>
</dbReference>
<dbReference type="Proteomes" id="UP000054282">
    <property type="component" value="Unassembled WGS sequence"/>
</dbReference>
<dbReference type="GO" id="GO:0005682">
    <property type="term" value="C:U5 snRNP"/>
    <property type="evidence" value="ECO:0007669"/>
    <property type="project" value="TreeGrafter"/>
</dbReference>
<reference evidence="4" key="2">
    <citation type="submission" date="2006-09" db="EMBL/GenBank/DDBJ databases">
        <title>The genome sequence of Plasmodium falciparum Dd2.</title>
        <authorList>
            <consortium name="The Broad Institute Genome Sequencing Platform"/>
            <person name="Birren B."/>
            <person name="Lander E."/>
            <person name="Galagan J."/>
            <person name="Nusbaum C."/>
            <person name="Devon K."/>
            <person name="Henn M."/>
            <person name="Jaffe D."/>
            <person name="Butler J."/>
            <person name="Alvarez P."/>
            <person name="Gnerre S."/>
            <person name="Grabherr M."/>
            <person name="Kleber M."/>
            <person name="Mauceli E."/>
            <person name="Brockman W."/>
            <person name="MacCallum I.A."/>
            <person name="Rounsley S."/>
            <person name="Young S."/>
            <person name="LaButti K."/>
            <person name="Pushparaj V."/>
            <person name="DeCaprio D."/>
            <person name="Crawford M."/>
            <person name="Koehrsen M."/>
            <person name="Engels R."/>
            <person name="Montgomery P."/>
            <person name="Pearson M."/>
            <person name="Howarth C."/>
            <person name="Larson L."/>
            <person name="Luoma S."/>
            <person name="White J."/>
            <person name="Kodira C."/>
            <person name="Zeng Q."/>
            <person name="O'Leary S."/>
            <person name="Yandava C."/>
            <person name="Alvarado L."/>
            <person name="Wirth D."/>
            <person name="Volkman S."/>
            <person name="Hartl D."/>
        </authorList>
    </citation>
    <scope>NUCLEOTIDE SEQUENCE [LARGE SCALE GENOMIC DNA]</scope>
</reference>
<organism evidence="3 4">
    <name type="scientific">Plasmodium falciparum (isolate Dd2)</name>
    <dbReference type="NCBI Taxonomy" id="57267"/>
    <lineage>
        <taxon>Eukaryota</taxon>
        <taxon>Sar</taxon>
        <taxon>Alveolata</taxon>
        <taxon>Apicomplexa</taxon>
        <taxon>Aconoidasida</taxon>
        <taxon>Haemosporida</taxon>
        <taxon>Plasmodiidae</taxon>
        <taxon>Plasmodium</taxon>
        <taxon>Plasmodium (Laverania)</taxon>
    </lineage>
</organism>
<dbReference type="InterPro" id="IPR027652">
    <property type="entry name" value="PRP8"/>
</dbReference>